<dbReference type="Gene3D" id="1.10.1660.10">
    <property type="match status" value="1"/>
</dbReference>
<dbReference type="InterPro" id="IPR047057">
    <property type="entry name" value="MerR_fam"/>
</dbReference>
<keyword evidence="1 3" id="KW-0238">DNA-binding</keyword>
<evidence type="ECO:0000256" key="1">
    <source>
        <dbReference type="ARBA" id="ARBA00023125"/>
    </source>
</evidence>
<dbReference type="AlphaFoldDB" id="A0A1C5G4U1"/>
<proteinExistence type="predicted"/>
<dbReference type="PROSITE" id="PS50937">
    <property type="entry name" value="HTH_MERR_2"/>
    <property type="match status" value="1"/>
</dbReference>
<evidence type="ECO:0000259" key="2">
    <source>
        <dbReference type="PROSITE" id="PS50937"/>
    </source>
</evidence>
<gene>
    <name evidence="3" type="ORF">GA0070610_1012</name>
</gene>
<feature type="domain" description="HTH merR-type" evidence="2">
    <location>
        <begin position="6"/>
        <end position="75"/>
    </location>
</feature>
<dbReference type="PRINTS" id="PR00040">
    <property type="entry name" value="HTHMERR"/>
</dbReference>
<name>A0A1C5G4U1_MICEH</name>
<organism evidence="3 4">
    <name type="scientific">Micromonospora echinofusca</name>
    <dbReference type="NCBI Taxonomy" id="47858"/>
    <lineage>
        <taxon>Bacteria</taxon>
        <taxon>Bacillati</taxon>
        <taxon>Actinomycetota</taxon>
        <taxon>Actinomycetes</taxon>
        <taxon>Micromonosporales</taxon>
        <taxon>Micromonosporaceae</taxon>
        <taxon>Micromonospora</taxon>
    </lineage>
</organism>
<evidence type="ECO:0000313" key="3">
    <source>
        <dbReference type="EMBL" id="SCG14797.1"/>
    </source>
</evidence>
<dbReference type="GO" id="GO:0003677">
    <property type="term" value="F:DNA binding"/>
    <property type="evidence" value="ECO:0007669"/>
    <property type="project" value="UniProtKB-KW"/>
</dbReference>
<dbReference type="GO" id="GO:0003700">
    <property type="term" value="F:DNA-binding transcription factor activity"/>
    <property type="evidence" value="ECO:0007669"/>
    <property type="project" value="InterPro"/>
</dbReference>
<evidence type="ECO:0000313" key="4">
    <source>
        <dbReference type="Proteomes" id="UP000198251"/>
    </source>
</evidence>
<dbReference type="PROSITE" id="PS00552">
    <property type="entry name" value="HTH_MERR_1"/>
    <property type="match status" value="1"/>
</dbReference>
<sequence>MEQSRTWRVGELARATGLTVRTLHHWDHLGLVTPSGRTAAGHRRYEARDVERLYEVLALRRLEVPLATVGKLLGGTVSVDDVLRQHLRLVDEQLVALRRLRAGLGAMVGARPRSTADFLSLIREVVVVDEIVEKYFTAEQLAGLAERREREAGQVAAVEAAWPDLIARVQAAIDAGTDPAGEHGRALATEWAALLERFHRGDDGLRRSLYAMQAENADTIRREHGGPSAEQIAFIAAASAGPDAPATGGAS</sequence>
<dbReference type="InterPro" id="IPR012925">
    <property type="entry name" value="TipAS_dom"/>
</dbReference>
<dbReference type="RefSeq" id="WP_088998927.1">
    <property type="nucleotide sequence ID" value="NZ_JBFAAC010000001.1"/>
</dbReference>
<dbReference type="InterPro" id="IPR009061">
    <property type="entry name" value="DNA-bd_dom_put_sf"/>
</dbReference>
<reference evidence="3 4" key="1">
    <citation type="submission" date="2016-06" db="EMBL/GenBank/DDBJ databases">
        <authorList>
            <person name="Kjaerup R.B."/>
            <person name="Dalgaard T.S."/>
            <person name="Juul-Madsen H.R."/>
        </authorList>
    </citation>
    <scope>NUCLEOTIDE SEQUENCE [LARGE SCALE GENOMIC DNA]</scope>
    <source>
        <strain evidence="3 4">DSM 43913</strain>
    </source>
</reference>
<dbReference type="SMART" id="SM00422">
    <property type="entry name" value="HTH_MERR"/>
    <property type="match status" value="1"/>
</dbReference>
<dbReference type="EMBL" id="LT607733">
    <property type="protein sequence ID" value="SCG14797.1"/>
    <property type="molecule type" value="Genomic_DNA"/>
</dbReference>
<dbReference type="SUPFAM" id="SSF46955">
    <property type="entry name" value="Putative DNA-binding domain"/>
    <property type="match status" value="1"/>
</dbReference>
<dbReference type="GeneID" id="95865751"/>
<dbReference type="Proteomes" id="UP000198251">
    <property type="component" value="Chromosome I"/>
</dbReference>
<dbReference type="PANTHER" id="PTHR30204">
    <property type="entry name" value="REDOX-CYCLING DRUG-SENSING TRANSCRIPTIONAL ACTIVATOR SOXR"/>
    <property type="match status" value="1"/>
</dbReference>
<protein>
    <submittedName>
        <fullName evidence="3">DNA-binding transcriptional regulator, MerR family</fullName>
    </submittedName>
</protein>
<keyword evidence="4" id="KW-1185">Reference proteome</keyword>
<dbReference type="PANTHER" id="PTHR30204:SF90">
    <property type="entry name" value="HTH-TYPE TRANSCRIPTIONAL ACTIVATOR MTA"/>
    <property type="match status" value="1"/>
</dbReference>
<dbReference type="InterPro" id="IPR000551">
    <property type="entry name" value="MerR-type_HTH_dom"/>
</dbReference>
<dbReference type="Pfam" id="PF13411">
    <property type="entry name" value="MerR_1"/>
    <property type="match status" value="1"/>
</dbReference>
<dbReference type="Pfam" id="PF07739">
    <property type="entry name" value="TipAS"/>
    <property type="match status" value="1"/>
</dbReference>
<accession>A0A1C5G4U1</accession>